<dbReference type="InterPro" id="IPR039537">
    <property type="entry name" value="Retrotran_Ty1/copia-like"/>
</dbReference>
<dbReference type="EnsemblPlants" id="Pp3c13_80V3.2">
    <property type="protein sequence ID" value="Pp3c13_80V3.2"/>
    <property type="gene ID" value="Pp3c13_80"/>
</dbReference>
<evidence type="ECO:0000313" key="2">
    <source>
        <dbReference type="Proteomes" id="UP000006727"/>
    </source>
</evidence>
<reference evidence="1" key="3">
    <citation type="submission" date="2020-12" db="UniProtKB">
        <authorList>
            <consortium name="EnsemblPlants"/>
        </authorList>
    </citation>
    <scope>IDENTIFICATION</scope>
</reference>
<dbReference type="Gramene" id="Pp3c13_80V3.2">
    <property type="protein sequence ID" value="Pp3c13_80V3.2"/>
    <property type="gene ID" value="Pp3c13_80"/>
</dbReference>
<reference evidence="1 2" key="2">
    <citation type="journal article" date="2018" name="Plant J.">
        <title>The Physcomitrella patens chromosome-scale assembly reveals moss genome structure and evolution.</title>
        <authorList>
            <person name="Lang D."/>
            <person name="Ullrich K.K."/>
            <person name="Murat F."/>
            <person name="Fuchs J."/>
            <person name="Jenkins J."/>
            <person name="Haas F.B."/>
            <person name="Piednoel M."/>
            <person name="Gundlach H."/>
            <person name="Van Bel M."/>
            <person name="Meyberg R."/>
            <person name="Vives C."/>
            <person name="Morata J."/>
            <person name="Symeonidi A."/>
            <person name="Hiss M."/>
            <person name="Muchero W."/>
            <person name="Kamisugi Y."/>
            <person name="Saleh O."/>
            <person name="Blanc G."/>
            <person name="Decker E.L."/>
            <person name="van Gessel N."/>
            <person name="Grimwood J."/>
            <person name="Hayes R.D."/>
            <person name="Graham S.W."/>
            <person name="Gunter L.E."/>
            <person name="McDaniel S.F."/>
            <person name="Hoernstein S.N.W."/>
            <person name="Larsson A."/>
            <person name="Li F.W."/>
            <person name="Perroud P.F."/>
            <person name="Phillips J."/>
            <person name="Ranjan P."/>
            <person name="Rokshar D.S."/>
            <person name="Rothfels C.J."/>
            <person name="Schneider L."/>
            <person name="Shu S."/>
            <person name="Stevenson D.W."/>
            <person name="Thummler F."/>
            <person name="Tillich M."/>
            <person name="Villarreal Aguilar J.C."/>
            <person name="Widiez T."/>
            <person name="Wong G.K."/>
            <person name="Wymore A."/>
            <person name="Zhang Y."/>
            <person name="Zimmer A.D."/>
            <person name="Quatrano R.S."/>
            <person name="Mayer K.F.X."/>
            <person name="Goodstein D."/>
            <person name="Casacuberta J.M."/>
            <person name="Vandepoele K."/>
            <person name="Reski R."/>
            <person name="Cuming A.C."/>
            <person name="Tuskan G.A."/>
            <person name="Maumus F."/>
            <person name="Salse J."/>
            <person name="Schmutz J."/>
            <person name="Rensing S.A."/>
        </authorList>
    </citation>
    <scope>NUCLEOTIDE SEQUENCE [LARGE SCALE GENOMIC DNA]</scope>
    <source>
        <strain evidence="1 2">cv. Gransden 2004</strain>
    </source>
</reference>
<accession>A0A7I4AUE8</accession>
<reference evidence="1 2" key="1">
    <citation type="journal article" date="2008" name="Science">
        <title>The Physcomitrella genome reveals evolutionary insights into the conquest of land by plants.</title>
        <authorList>
            <person name="Rensing S."/>
            <person name="Lang D."/>
            <person name="Zimmer A."/>
            <person name="Terry A."/>
            <person name="Salamov A."/>
            <person name="Shapiro H."/>
            <person name="Nishiyama T."/>
            <person name="Perroud P.-F."/>
            <person name="Lindquist E."/>
            <person name="Kamisugi Y."/>
            <person name="Tanahashi T."/>
            <person name="Sakakibara K."/>
            <person name="Fujita T."/>
            <person name="Oishi K."/>
            <person name="Shin-I T."/>
            <person name="Kuroki Y."/>
            <person name="Toyoda A."/>
            <person name="Suzuki Y."/>
            <person name="Hashimoto A."/>
            <person name="Yamaguchi K."/>
            <person name="Sugano A."/>
            <person name="Kohara Y."/>
            <person name="Fujiyama A."/>
            <person name="Anterola A."/>
            <person name="Aoki S."/>
            <person name="Ashton N."/>
            <person name="Barbazuk W.B."/>
            <person name="Barker E."/>
            <person name="Bennetzen J."/>
            <person name="Bezanilla M."/>
            <person name="Blankenship R."/>
            <person name="Cho S.H."/>
            <person name="Dutcher S."/>
            <person name="Estelle M."/>
            <person name="Fawcett J.A."/>
            <person name="Gundlach H."/>
            <person name="Hanada K."/>
            <person name="Heyl A."/>
            <person name="Hicks K.A."/>
            <person name="Hugh J."/>
            <person name="Lohr M."/>
            <person name="Mayer K."/>
            <person name="Melkozernov A."/>
            <person name="Murata T."/>
            <person name="Nelson D."/>
            <person name="Pils B."/>
            <person name="Prigge M."/>
            <person name="Reiss B."/>
            <person name="Renner T."/>
            <person name="Rombauts S."/>
            <person name="Rushton P."/>
            <person name="Sanderfoot A."/>
            <person name="Schween G."/>
            <person name="Shiu S.-H."/>
            <person name="Stueber K."/>
            <person name="Theodoulou F.L."/>
            <person name="Tu H."/>
            <person name="Van de Peer Y."/>
            <person name="Verrier P.J."/>
            <person name="Waters E."/>
            <person name="Wood A."/>
            <person name="Yang L."/>
            <person name="Cove D."/>
            <person name="Cuming A."/>
            <person name="Hasebe M."/>
            <person name="Lucas S."/>
            <person name="Mishler D.B."/>
            <person name="Reski R."/>
            <person name="Grigoriev I."/>
            <person name="Quatrano R.S."/>
            <person name="Boore J.L."/>
        </authorList>
    </citation>
    <scope>NUCLEOTIDE SEQUENCE [LARGE SCALE GENOMIC DNA]</scope>
    <source>
        <strain evidence="1 2">cv. Gransden 2004</strain>
    </source>
</reference>
<organism evidence="1 2">
    <name type="scientific">Physcomitrium patens</name>
    <name type="common">Spreading-leaved earth moss</name>
    <name type="synonym">Physcomitrella patens</name>
    <dbReference type="NCBI Taxonomy" id="3218"/>
    <lineage>
        <taxon>Eukaryota</taxon>
        <taxon>Viridiplantae</taxon>
        <taxon>Streptophyta</taxon>
        <taxon>Embryophyta</taxon>
        <taxon>Bryophyta</taxon>
        <taxon>Bryophytina</taxon>
        <taxon>Bryopsida</taxon>
        <taxon>Funariidae</taxon>
        <taxon>Funariales</taxon>
        <taxon>Funariaceae</taxon>
        <taxon>Physcomitrium</taxon>
    </lineage>
</organism>
<dbReference type="EMBL" id="ABEU02000013">
    <property type="status" value="NOT_ANNOTATED_CDS"/>
    <property type="molecule type" value="Genomic_DNA"/>
</dbReference>
<dbReference type="Proteomes" id="UP000006727">
    <property type="component" value="Chromosome 13"/>
</dbReference>
<keyword evidence="2" id="KW-1185">Reference proteome</keyword>
<protein>
    <submittedName>
        <fullName evidence="1">Uncharacterized protein</fullName>
    </submittedName>
</protein>
<dbReference type="InParanoid" id="A0A7I4AUE8"/>
<proteinExistence type="predicted"/>
<evidence type="ECO:0000313" key="1">
    <source>
        <dbReference type="EnsemblPlants" id="Pp3c13_80V3.2"/>
    </source>
</evidence>
<dbReference type="PANTHER" id="PTHR42648:SF28">
    <property type="entry name" value="TRANSPOSON-ENCODED PROTEIN WITH RIBONUCLEASE H-LIKE AND RETROVIRUS ZINC FINGER-LIKE DOMAINS"/>
    <property type="match status" value="1"/>
</dbReference>
<name>A0A7I4AUE8_PHYPA</name>
<sequence>MHRTGSVCLRIKIELFSIGQAVDKGIVTTYKRRYLTSDKGCKKVVLAGFYVDKLYKLKLNTVPHGSFEGCAIGKSVRLTFSKQQSSSQAETLGSLFHNDVCNPMHHESFEKARYYVSFKDNYSGYQIVHCTRHKSNVL</sequence>
<dbReference type="PANTHER" id="PTHR42648">
    <property type="entry name" value="TRANSPOSASE, PUTATIVE-RELATED"/>
    <property type="match status" value="1"/>
</dbReference>
<dbReference type="AlphaFoldDB" id="A0A7I4AUE8"/>